<gene>
    <name evidence="2" type="ORF">RVIR1_07280</name>
</gene>
<keyword evidence="1" id="KW-0472">Membrane</keyword>
<dbReference type="KEGG" id="rvi:RVIR1_07280"/>
<dbReference type="EMBL" id="AP018005">
    <property type="protein sequence ID" value="BBB15217.1"/>
    <property type="molecule type" value="Genomic_DNA"/>
</dbReference>
<dbReference type="AlphaFoldDB" id="A0A2Z5V765"/>
<keyword evidence="3" id="KW-1185">Reference proteome</keyword>
<dbReference type="InterPro" id="IPR007211">
    <property type="entry name" value="DUF378"/>
</dbReference>
<organism evidence="2 3">
    <name type="scientific">Candidatus Rickettsiella viridis</name>
    <dbReference type="NCBI Taxonomy" id="676208"/>
    <lineage>
        <taxon>Bacteria</taxon>
        <taxon>Pseudomonadati</taxon>
        <taxon>Pseudomonadota</taxon>
        <taxon>Gammaproteobacteria</taxon>
        <taxon>Legionellales</taxon>
        <taxon>Coxiellaceae</taxon>
        <taxon>Rickettsiella</taxon>
    </lineage>
</organism>
<dbReference type="Proteomes" id="UP000282483">
    <property type="component" value="Chromosome"/>
</dbReference>
<keyword evidence="1" id="KW-1133">Transmembrane helix</keyword>
<keyword evidence="1" id="KW-0812">Transmembrane</keyword>
<name>A0A2Z5V765_9COXI</name>
<dbReference type="OrthoDB" id="9812136at2"/>
<dbReference type="PANTHER" id="PTHR37304:SF1">
    <property type="entry name" value="MEMBRANE PROTEIN"/>
    <property type="match status" value="1"/>
</dbReference>
<proteinExistence type="predicted"/>
<feature type="transmembrane region" description="Helical" evidence="1">
    <location>
        <begin position="43"/>
        <end position="61"/>
    </location>
</feature>
<accession>A0A2Z5V765</accession>
<evidence type="ECO:0000313" key="3">
    <source>
        <dbReference type="Proteomes" id="UP000282483"/>
    </source>
</evidence>
<sequence length="74" mass="8115">MFKNPSVLDWVALVILFIGGLNWGLVGLFHFDLVTGIFGDYSPIARILYIIIGLCAIYVLVRALSCCKKGISVP</sequence>
<dbReference type="Pfam" id="PF04070">
    <property type="entry name" value="DUF378"/>
    <property type="match status" value="1"/>
</dbReference>
<evidence type="ECO:0000256" key="1">
    <source>
        <dbReference type="SAM" id="Phobius"/>
    </source>
</evidence>
<evidence type="ECO:0008006" key="4">
    <source>
        <dbReference type="Google" id="ProtNLM"/>
    </source>
</evidence>
<evidence type="ECO:0000313" key="2">
    <source>
        <dbReference type="EMBL" id="BBB15217.1"/>
    </source>
</evidence>
<protein>
    <recommendedName>
        <fullName evidence="4">DUF378 domain-containing protein</fullName>
    </recommendedName>
</protein>
<feature type="transmembrane region" description="Helical" evidence="1">
    <location>
        <begin position="7"/>
        <end position="31"/>
    </location>
</feature>
<dbReference type="PANTHER" id="PTHR37304">
    <property type="entry name" value="MEMBRANE PROTEIN-RELATED"/>
    <property type="match status" value="1"/>
</dbReference>
<reference evidence="2 3" key="1">
    <citation type="submission" date="2017-03" db="EMBL/GenBank/DDBJ databases">
        <title>The genome sequence of Candidatus Rickettsiella viridis.</title>
        <authorList>
            <person name="Nikoh N."/>
            <person name="Tsuchida T."/>
            <person name="Yamaguchi K."/>
            <person name="Maeda T."/>
            <person name="Shigenobu S."/>
            <person name="Fukatsu T."/>
        </authorList>
    </citation>
    <scope>NUCLEOTIDE SEQUENCE [LARGE SCALE GENOMIC DNA]</scope>
    <source>
        <strain evidence="2 3">Ap-RA04</strain>
    </source>
</reference>
<dbReference type="RefSeq" id="WP_126322690.1">
    <property type="nucleotide sequence ID" value="NZ_AP018005.1"/>
</dbReference>